<dbReference type="Gene3D" id="1.10.287.130">
    <property type="match status" value="1"/>
</dbReference>
<keyword evidence="14" id="KW-1185">Reference proteome</keyword>
<dbReference type="SUPFAM" id="SSF47384">
    <property type="entry name" value="Homodimeric domain of signal transducing histidine kinase"/>
    <property type="match status" value="1"/>
</dbReference>
<dbReference type="Pfam" id="PF00512">
    <property type="entry name" value="HisKA"/>
    <property type="match status" value="1"/>
</dbReference>
<evidence type="ECO:0000256" key="4">
    <source>
        <dbReference type="ARBA" id="ARBA00022553"/>
    </source>
</evidence>
<dbReference type="GO" id="GO:0000155">
    <property type="term" value="F:phosphorelay sensor kinase activity"/>
    <property type="evidence" value="ECO:0007669"/>
    <property type="project" value="InterPro"/>
</dbReference>
<evidence type="ECO:0000313" key="14">
    <source>
        <dbReference type="Proteomes" id="UP000021369"/>
    </source>
</evidence>
<evidence type="ECO:0000256" key="5">
    <source>
        <dbReference type="ARBA" id="ARBA00022679"/>
    </source>
</evidence>
<keyword evidence="6 11" id="KW-0812">Transmembrane</keyword>
<feature type="transmembrane region" description="Helical" evidence="11">
    <location>
        <begin position="103"/>
        <end position="124"/>
    </location>
</feature>
<name>A0A011V278_RUMAL</name>
<dbReference type="GO" id="GO:0016020">
    <property type="term" value="C:membrane"/>
    <property type="evidence" value="ECO:0007669"/>
    <property type="project" value="UniProtKB-SubCell"/>
</dbReference>
<dbReference type="PRINTS" id="PR00344">
    <property type="entry name" value="BCTRLSENSOR"/>
</dbReference>
<proteinExistence type="predicted"/>
<feature type="transmembrane region" description="Helical" evidence="11">
    <location>
        <begin position="7"/>
        <end position="27"/>
    </location>
</feature>
<feature type="domain" description="Histidine kinase" evidence="12">
    <location>
        <begin position="193"/>
        <end position="405"/>
    </location>
</feature>
<dbReference type="EMBL" id="JEOB01000002">
    <property type="protein sequence ID" value="EXM39537.1"/>
    <property type="molecule type" value="Genomic_DNA"/>
</dbReference>
<evidence type="ECO:0000259" key="12">
    <source>
        <dbReference type="PROSITE" id="PS50109"/>
    </source>
</evidence>
<evidence type="ECO:0000256" key="2">
    <source>
        <dbReference type="ARBA" id="ARBA00004141"/>
    </source>
</evidence>
<keyword evidence="10 11" id="KW-0472">Membrane</keyword>
<accession>A0A011V278</accession>
<dbReference type="Gene3D" id="6.10.340.10">
    <property type="match status" value="1"/>
</dbReference>
<evidence type="ECO:0000256" key="10">
    <source>
        <dbReference type="ARBA" id="ARBA00023136"/>
    </source>
</evidence>
<dbReference type="Pfam" id="PF02518">
    <property type="entry name" value="HATPase_c"/>
    <property type="match status" value="1"/>
</dbReference>
<dbReference type="SUPFAM" id="SSF55874">
    <property type="entry name" value="ATPase domain of HSP90 chaperone/DNA topoisomerase II/histidine kinase"/>
    <property type="match status" value="1"/>
</dbReference>
<evidence type="ECO:0000313" key="13">
    <source>
        <dbReference type="EMBL" id="EXM39537.1"/>
    </source>
</evidence>
<evidence type="ECO:0000256" key="8">
    <source>
        <dbReference type="ARBA" id="ARBA00022989"/>
    </source>
</evidence>
<dbReference type="PROSITE" id="PS50109">
    <property type="entry name" value="HIS_KIN"/>
    <property type="match status" value="1"/>
</dbReference>
<keyword evidence="8 11" id="KW-1133">Transmembrane helix</keyword>
<dbReference type="SMART" id="SM00387">
    <property type="entry name" value="HATPase_c"/>
    <property type="match status" value="1"/>
</dbReference>
<dbReference type="InterPro" id="IPR003594">
    <property type="entry name" value="HATPase_dom"/>
</dbReference>
<dbReference type="SMART" id="SM00388">
    <property type="entry name" value="HisKA"/>
    <property type="match status" value="1"/>
</dbReference>
<dbReference type="InterPro" id="IPR036890">
    <property type="entry name" value="HATPase_C_sf"/>
</dbReference>
<dbReference type="OrthoDB" id="9780718at2"/>
<dbReference type="InterPro" id="IPR003661">
    <property type="entry name" value="HisK_dim/P_dom"/>
</dbReference>
<keyword evidence="5" id="KW-0808">Transferase</keyword>
<dbReference type="Gene3D" id="3.30.565.10">
    <property type="entry name" value="Histidine kinase-like ATPase, C-terminal domain"/>
    <property type="match status" value="1"/>
</dbReference>
<dbReference type="InterPro" id="IPR036097">
    <property type="entry name" value="HisK_dim/P_sf"/>
</dbReference>
<evidence type="ECO:0000256" key="9">
    <source>
        <dbReference type="ARBA" id="ARBA00023012"/>
    </source>
</evidence>
<dbReference type="CDD" id="cd00082">
    <property type="entry name" value="HisKA"/>
    <property type="match status" value="1"/>
</dbReference>
<dbReference type="PATRIC" id="fig|1341156.4.peg.1734"/>
<keyword evidence="9" id="KW-0902">Two-component regulatory system</keyword>
<dbReference type="RefSeq" id="WP_037286243.1">
    <property type="nucleotide sequence ID" value="NZ_JEOB01000002.1"/>
</dbReference>
<comment type="subcellular location">
    <subcellularLocation>
        <location evidence="2">Membrane</location>
        <topology evidence="2">Multi-pass membrane protein</topology>
    </subcellularLocation>
</comment>
<dbReference type="PANTHER" id="PTHR45528:SF9">
    <property type="entry name" value="SENSOR HISTIDINE KINASE YBDK"/>
    <property type="match status" value="1"/>
</dbReference>
<dbReference type="InterPro" id="IPR050398">
    <property type="entry name" value="HssS/ArlS-like"/>
</dbReference>
<keyword evidence="7 13" id="KW-0418">Kinase</keyword>
<dbReference type="PANTHER" id="PTHR45528">
    <property type="entry name" value="SENSOR HISTIDINE KINASE CPXA"/>
    <property type="match status" value="1"/>
</dbReference>
<dbReference type="InterPro" id="IPR005467">
    <property type="entry name" value="His_kinase_dom"/>
</dbReference>
<evidence type="ECO:0000256" key="6">
    <source>
        <dbReference type="ARBA" id="ARBA00022692"/>
    </source>
</evidence>
<evidence type="ECO:0000256" key="11">
    <source>
        <dbReference type="SAM" id="Phobius"/>
    </source>
</evidence>
<dbReference type="AlphaFoldDB" id="A0A011V278"/>
<dbReference type="EC" id="2.7.13.3" evidence="3"/>
<evidence type="ECO:0000256" key="7">
    <source>
        <dbReference type="ARBA" id="ARBA00022777"/>
    </source>
</evidence>
<reference evidence="13 14" key="1">
    <citation type="submission" date="2013-06" db="EMBL/GenBank/DDBJ databases">
        <title>Rumen cellulosomics: divergent fiber-degrading strategies revealed by comparative genome-wide analysis of six Ruminococcal strains.</title>
        <authorList>
            <person name="Dassa B."/>
            <person name="Borovok I."/>
            <person name="Lamed R."/>
            <person name="Flint H."/>
            <person name="Yeoman C.J."/>
            <person name="White B."/>
            <person name="Bayer E.A."/>
        </authorList>
    </citation>
    <scope>NUCLEOTIDE SEQUENCE [LARGE SCALE GENOMIC DNA]</scope>
    <source>
        <strain evidence="13 14">SY3</strain>
    </source>
</reference>
<dbReference type="InterPro" id="IPR004358">
    <property type="entry name" value="Sig_transdc_His_kin-like_C"/>
</dbReference>
<evidence type="ECO:0000256" key="1">
    <source>
        <dbReference type="ARBA" id="ARBA00000085"/>
    </source>
</evidence>
<organism evidence="13 14">
    <name type="scientific">Ruminococcus albus SY3</name>
    <dbReference type="NCBI Taxonomy" id="1341156"/>
    <lineage>
        <taxon>Bacteria</taxon>
        <taxon>Bacillati</taxon>
        <taxon>Bacillota</taxon>
        <taxon>Clostridia</taxon>
        <taxon>Eubacteriales</taxon>
        <taxon>Oscillospiraceae</taxon>
        <taxon>Ruminococcus</taxon>
    </lineage>
</organism>
<sequence length="405" mass="45946">MSAFRKLFIAVTLLFIILAVFLNIALIKQKNSPAGLYRVEAKRLADDIEEKGSYDLTEYPHLTGVFTEDDGDIYTSDNNYLIIKAGGRLYRVEYTISDYRSGFLLINGTLAVLLVIMLILFRYIRRNIIVPFGRLNDVPQELARGNLAVPIPEEKSRFFGKFTWGVNMLRESIEENRTKEISMQRDKKLLLLSLSHDIKTPLSAIKLNAKALARGLYKDEEKQREAAESINARADEIESFVSRITKASSEDFMDFEVHMGEGFLSVILSRIYDRYAPQLNISHTEFVINEYEDCILSCDSDRLAECLQNLIENAIKYGDGKRIEICFDTMDGCKLITVKNTGCTLEAKELPQIFESFHRGSNADKAKGSGLGLFICRRLMTLMGGEVYADIKDECFLVTLVVRLA</sequence>
<comment type="caution">
    <text evidence="13">The sequence shown here is derived from an EMBL/GenBank/DDBJ whole genome shotgun (WGS) entry which is preliminary data.</text>
</comment>
<dbReference type="Proteomes" id="UP000021369">
    <property type="component" value="Unassembled WGS sequence"/>
</dbReference>
<evidence type="ECO:0000256" key="3">
    <source>
        <dbReference type="ARBA" id="ARBA00012438"/>
    </source>
</evidence>
<keyword evidence="4" id="KW-0597">Phosphoprotein</keyword>
<dbReference type="CDD" id="cd00075">
    <property type="entry name" value="HATPase"/>
    <property type="match status" value="1"/>
</dbReference>
<gene>
    <name evidence="13" type="ORF">RASY3_06580</name>
</gene>
<protein>
    <recommendedName>
        <fullName evidence="3">histidine kinase</fullName>
        <ecNumber evidence="3">2.7.13.3</ecNumber>
    </recommendedName>
</protein>
<comment type="catalytic activity">
    <reaction evidence="1">
        <text>ATP + protein L-histidine = ADP + protein N-phospho-L-histidine.</text>
        <dbReference type="EC" id="2.7.13.3"/>
    </reaction>
</comment>